<dbReference type="EMBL" id="KV429244">
    <property type="protein sequence ID" value="KZT63130.1"/>
    <property type="molecule type" value="Genomic_DNA"/>
</dbReference>
<comment type="function">
    <text evidence="4">May play a role in the regulation of cytokinesis.</text>
</comment>
<keyword evidence="2" id="KW-0132">Cell division</keyword>
<dbReference type="PANTHER" id="PTHR13255:SF0">
    <property type="entry name" value="ATAXIN-10"/>
    <property type="match status" value="1"/>
</dbReference>
<dbReference type="InterPro" id="IPR016024">
    <property type="entry name" value="ARM-type_fold"/>
</dbReference>
<dbReference type="Pfam" id="PF09759">
    <property type="entry name" value="Atx10homo_assoc"/>
    <property type="match status" value="1"/>
</dbReference>
<keyword evidence="3" id="KW-0131">Cell cycle</keyword>
<name>A0A165KH77_9APHY</name>
<evidence type="ECO:0000313" key="10">
    <source>
        <dbReference type="Proteomes" id="UP000076727"/>
    </source>
</evidence>
<dbReference type="GO" id="GO:0051301">
    <property type="term" value="P:cell division"/>
    <property type="evidence" value="ECO:0007669"/>
    <property type="project" value="UniProtKB-KW"/>
</dbReference>
<dbReference type="Gene3D" id="1.25.10.10">
    <property type="entry name" value="Leucine-rich Repeat Variant"/>
    <property type="match status" value="2"/>
</dbReference>
<sequence length="554" mass="60684">MGTLDSSGLSDAGMKRIRDALGSYEDGVYDALDHLLAELHTCSAELAKDEHYRRNIGIENAGLWKLIQGLWRLTSTEISDVDDINLRHTELCINVARFTRNIVAGVSANQEQAFENEGAIRSLVNFYTSYSAIQDSATYPAARMLVQTLSNMVTGNDALMARLWKTYMTLPEEQLILLRLLTSPDAKTVSSTFVLVLNCLHSSSERMEGLITAPRGPRLTITMLDRISALAESEAEDENHVFDIGFELFTNVIEAGLTPALYKTIHMPGEPITPPQTTLLKLLDSYLHKSSRGLQVKARNDALVHMLVDTLLDLAAYARDAIRRALGSADDLQGPSGSGQQVEERQPPSGVGSESTPPPPKELDLLLPKVSEALVLVTQCLTTLTLTSTEQPHNAGNSGKVKAMLAEACSADGEGLVEVLVETLRLLDTFLPRITFGKVVERPSPPGVRSPPADAAPHPHSGIKGFSYVKRDLVRLLGIIALDDRGVQDRVRECGGIPVVMNLCVVDDRNPYMKEHAILALRNLLHGNKANQDVVREIQPVARWDERGILQTLL</sequence>
<evidence type="ECO:0000256" key="4">
    <source>
        <dbReference type="ARBA" id="ARBA00044746"/>
    </source>
</evidence>
<accession>A0A165KH77</accession>
<evidence type="ECO:0000313" key="9">
    <source>
        <dbReference type="EMBL" id="KZT63130.1"/>
    </source>
</evidence>
<evidence type="ECO:0000256" key="3">
    <source>
        <dbReference type="ARBA" id="ARBA00023306"/>
    </source>
</evidence>
<evidence type="ECO:0000256" key="2">
    <source>
        <dbReference type="ARBA" id="ARBA00022618"/>
    </source>
</evidence>
<evidence type="ECO:0000256" key="7">
    <source>
        <dbReference type="SAM" id="MobiDB-lite"/>
    </source>
</evidence>
<dbReference type="GO" id="GO:0005829">
    <property type="term" value="C:cytosol"/>
    <property type="evidence" value="ECO:0007669"/>
    <property type="project" value="TreeGrafter"/>
</dbReference>
<dbReference type="InterPro" id="IPR051374">
    <property type="entry name" value="Ataxin-10/CTR86_families"/>
</dbReference>
<evidence type="ECO:0000259" key="8">
    <source>
        <dbReference type="Pfam" id="PF09759"/>
    </source>
</evidence>
<dbReference type="SUPFAM" id="SSF48371">
    <property type="entry name" value="ARM repeat"/>
    <property type="match status" value="1"/>
</dbReference>
<comment type="similarity">
    <text evidence="1">Belongs to the ataxin-10 family.</text>
</comment>
<dbReference type="Proteomes" id="UP000076727">
    <property type="component" value="Unassembled WGS sequence"/>
</dbReference>
<dbReference type="AlphaFoldDB" id="A0A165KH77"/>
<proteinExistence type="inferred from homology"/>
<dbReference type="InterPro" id="IPR019156">
    <property type="entry name" value="Ataxin-10_domain"/>
</dbReference>
<feature type="region of interest" description="Disordered" evidence="7">
    <location>
        <begin position="328"/>
        <end position="364"/>
    </location>
</feature>
<protein>
    <recommendedName>
        <fullName evidence="5">Ataxin-10 homolog</fullName>
    </recommendedName>
    <alternativeName>
        <fullName evidence="6">Copper transport protein 86</fullName>
    </alternativeName>
</protein>
<keyword evidence="10" id="KW-1185">Reference proteome</keyword>
<organism evidence="9 10">
    <name type="scientific">Daedalea quercina L-15889</name>
    <dbReference type="NCBI Taxonomy" id="1314783"/>
    <lineage>
        <taxon>Eukaryota</taxon>
        <taxon>Fungi</taxon>
        <taxon>Dikarya</taxon>
        <taxon>Basidiomycota</taxon>
        <taxon>Agaricomycotina</taxon>
        <taxon>Agaricomycetes</taxon>
        <taxon>Polyporales</taxon>
        <taxon>Fomitopsis</taxon>
    </lineage>
</organism>
<dbReference type="InterPro" id="IPR011989">
    <property type="entry name" value="ARM-like"/>
</dbReference>
<reference evidence="9 10" key="1">
    <citation type="journal article" date="2016" name="Mol. Biol. Evol.">
        <title>Comparative Genomics of Early-Diverging Mushroom-Forming Fungi Provides Insights into the Origins of Lignocellulose Decay Capabilities.</title>
        <authorList>
            <person name="Nagy L.G."/>
            <person name="Riley R."/>
            <person name="Tritt A."/>
            <person name="Adam C."/>
            <person name="Daum C."/>
            <person name="Floudas D."/>
            <person name="Sun H."/>
            <person name="Yadav J.S."/>
            <person name="Pangilinan J."/>
            <person name="Larsson K.H."/>
            <person name="Matsuura K."/>
            <person name="Barry K."/>
            <person name="Labutti K."/>
            <person name="Kuo R."/>
            <person name="Ohm R.A."/>
            <person name="Bhattacharya S.S."/>
            <person name="Shirouzu T."/>
            <person name="Yoshinaga Y."/>
            <person name="Martin F.M."/>
            <person name="Grigoriev I.V."/>
            <person name="Hibbett D.S."/>
        </authorList>
    </citation>
    <scope>NUCLEOTIDE SEQUENCE [LARGE SCALE GENOMIC DNA]</scope>
    <source>
        <strain evidence="9 10">L-15889</strain>
    </source>
</reference>
<feature type="domain" description="Ataxin-10" evidence="8">
    <location>
        <begin position="469"/>
        <end position="544"/>
    </location>
</feature>
<evidence type="ECO:0000256" key="5">
    <source>
        <dbReference type="ARBA" id="ARBA00044801"/>
    </source>
</evidence>
<evidence type="ECO:0000256" key="6">
    <source>
        <dbReference type="ARBA" id="ARBA00044805"/>
    </source>
</evidence>
<dbReference type="PANTHER" id="PTHR13255">
    <property type="entry name" value="ATAXIN-10"/>
    <property type="match status" value="1"/>
</dbReference>
<gene>
    <name evidence="9" type="ORF">DAEQUDRAFT_734174</name>
</gene>
<evidence type="ECO:0000256" key="1">
    <source>
        <dbReference type="ARBA" id="ARBA00008384"/>
    </source>
</evidence>
<dbReference type="OrthoDB" id="379794at2759"/>